<protein>
    <submittedName>
        <fullName evidence="2">Uncharacterized protein</fullName>
    </submittedName>
</protein>
<sequence length="107" mass="12617">MTTVKLRRFSLLNSMILLSFKRMFSVQVLKSNYSVNILGYTITMGNTVITGYLFNVFVVYKILIMIYIKHIILINKLHKYKIIIRFFKYATPEEANYKTTLPLKVLI</sequence>
<accession>A0A238VFJ6</accession>
<organism evidence="2 3">
    <name type="scientific">Lutibacter flavus</name>
    <dbReference type="NCBI Taxonomy" id="691689"/>
    <lineage>
        <taxon>Bacteria</taxon>
        <taxon>Pseudomonadati</taxon>
        <taxon>Bacteroidota</taxon>
        <taxon>Flavobacteriia</taxon>
        <taxon>Flavobacteriales</taxon>
        <taxon>Flavobacteriaceae</taxon>
        <taxon>Lutibacter</taxon>
    </lineage>
</organism>
<keyword evidence="3" id="KW-1185">Reference proteome</keyword>
<dbReference type="AlphaFoldDB" id="A0A238VFJ6"/>
<name>A0A238VFJ6_9FLAO</name>
<dbReference type="Proteomes" id="UP000198412">
    <property type="component" value="Unassembled WGS sequence"/>
</dbReference>
<evidence type="ECO:0000256" key="1">
    <source>
        <dbReference type="SAM" id="Phobius"/>
    </source>
</evidence>
<keyword evidence="1" id="KW-1133">Transmembrane helix</keyword>
<keyword evidence="1" id="KW-0812">Transmembrane</keyword>
<proteinExistence type="predicted"/>
<gene>
    <name evidence="2" type="ORF">SAMN04488111_0311</name>
</gene>
<keyword evidence="1" id="KW-0472">Membrane</keyword>
<feature type="transmembrane region" description="Helical" evidence="1">
    <location>
        <begin position="49"/>
        <end position="68"/>
    </location>
</feature>
<evidence type="ECO:0000313" key="3">
    <source>
        <dbReference type="Proteomes" id="UP000198412"/>
    </source>
</evidence>
<dbReference type="EMBL" id="FZNX01000001">
    <property type="protein sequence ID" value="SNR32289.1"/>
    <property type="molecule type" value="Genomic_DNA"/>
</dbReference>
<evidence type="ECO:0000313" key="2">
    <source>
        <dbReference type="EMBL" id="SNR32289.1"/>
    </source>
</evidence>
<reference evidence="3" key="1">
    <citation type="submission" date="2017-06" db="EMBL/GenBank/DDBJ databases">
        <authorList>
            <person name="Varghese N."/>
            <person name="Submissions S."/>
        </authorList>
    </citation>
    <scope>NUCLEOTIDE SEQUENCE [LARGE SCALE GENOMIC DNA]</scope>
    <source>
        <strain evidence="3">DSM 27993</strain>
    </source>
</reference>